<keyword evidence="1" id="KW-0472">Membrane</keyword>
<reference evidence="2 3" key="1">
    <citation type="submission" date="2021-03" db="EMBL/GenBank/DDBJ databases">
        <authorList>
            <person name="So Y."/>
        </authorList>
    </citation>
    <scope>NUCLEOTIDE SEQUENCE [LARGE SCALE GENOMIC DNA]</scope>
    <source>
        <strain evidence="2 3">SSH11</strain>
    </source>
</reference>
<organism evidence="2 3">
    <name type="scientific">Pararoseomonas baculiformis</name>
    <dbReference type="NCBI Taxonomy" id="2820812"/>
    <lineage>
        <taxon>Bacteria</taxon>
        <taxon>Pseudomonadati</taxon>
        <taxon>Pseudomonadota</taxon>
        <taxon>Alphaproteobacteria</taxon>
        <taxon>Acetobacterales</taxon>
        <taxon>Acetobacteraceae</taxon>
        <taxon>Pararoseomonas</taxon>
    </lineage>
</organism>
<keyword evidence="1" id="KW-1133">Transmembrane helix</keyword>
<name>A0ABS4AMN9_9PROT</name>
<gene>
    <name evidence="2" type="ORF">J8J14_23875</name>
</gene>
<keyword evidence="1" id="KW-0812">Transmembrane</keyword>
<evidence type="ECO:0000313" key="3">
    <source>
        <dbReference type="Proteomes" id="UP000681594"/>
    </source>
</evidence>
<accession>A0ABS4AMN9</accession>
<dbReference type="EMBL" id="JAGIZB010000058">
    <property type="protein sequence ID" value="MBP0447788.1"/>
    <property type="molecule type" value="Genomic_DNA"/>
</dbReference>
<sequence length="115" mass="12546">MEVAVFFPDLDLDVEMTNSQPAEPLAIGDGVTVSWHVPLIKSGDIPKTIEVAFQLAAAVGGGIALNVVANVITDWLMRRFKGRAEKLVIERQEVEFEAGAIKRIVLETITQDTGR</sequence>
<proteinExistence type="predicted"/>
<dbReference type="Proteomes" id="UP000681594">
    <property type="component" value="Unassembled WGS sequence"/>
</dbReference>
<dbReference type="RefSeq" id="WP_209382053.1">
    <property type="nucleotide sequence ID" value="NZ_JAGIZB010000058.1"/>
</dbReference>
<keyword evidence="3" id="KW-1185">Reference proteome</keyword>
<feature type="transmembrane region" description="Helical" evidence="1">
    <location>
        <begin position="51"/>
        <end position="73"/>
    </location>
</feature>
<evidence type="ECO:0000313" key="2">
    <source>
        <dbReference type="EMBL" id="MBP0447788.1"/>
    </source>
</evidence>
<protein>
    <submittedName>
        <fullName evidence="2">Uncharacterized protein</fullName>
    </submittedName>
</protein>
<comment type="caution">
    <text evidence="2">The sequence shown here is derived from an EMBL/GenBank/DDBJ whole genome shotgun (WGS) entry which is preliminary data.</text>
</comment>
<evidence type="ECO:0000256" key="1">
    <source>
        <dbReference type="SAM" id="Phobius"/>
    </source>
</evidence>